<feature type="region of interest" description="Disordered" evidence="1">
    <location>
        <begin position="30"/>
        <end position="67"/>
    </location>
</feature>
<gene>
    <name evidence="2" type="ORF">LTR16_010933</name>
</gene>
<proteinExistence type="predicted"/>
<evidence type="ECO:0000313" key="3">
    <source>
        <dbReference type="Proteomes" id="UP001357485"/>
    </source>
</evidence>
<keyword evidence="3" id="KW-1185">Reference proteome</keyword>
<evidence type="ECO:0000313" key="2">
    <source>
        <dbReference type="EMBL" id="KAK5177709.1"/>
    </source>
</evidence>
<comment type="caution">
    <text evidence="2">The sequence shown here is derived from an EMBL/GenBank/DDBJ whole genome shotgun (WGS) entry which is preliminary data.</text>
</comment>
<evidence type="ECO:0000256" key="1">
    <source>
        <dbReference type="SAM" id="MobiDB-lite"/>
    </source>
</evidence>
<dbReference type="Proteomes" id="UP001357485">
    <property type="component" value="Unassembled WGS sequence"/>
</dbReference>
<feature type="non-terminal residue" evidence="2">
    <location>
        <position position="101"/>
    </location>
</feature>
<accession>A0ABR0LIL7</accession>
<dbReference type="EMBL" id="JAVRRA010019669">
    <property type="protein sequence ID" value="KAK5177709.1"/>
    <property type="molecule type" value="Genomic_DNA"/>
</dbReference>
<organism evidence="2 3">
    <name type="scientific">Cryomyces antarcticus</name>
    <dbReference type="NCBI Taxonomy" id="329879"/>
    <lineage>
        <taxon>Eukaryota</taxon>
        <taxon>Fungi</taxon>
        <taxon>Dikarya</taxon>
        <taxon>Ascomycota</taxon>
        <taxon>Pezizomycotina</taxon>
        <taxon>Dothideomycetes</taxon>
        <taxon>Dothideomycetes incertae sedis</taxon>
        <taxon>Cryomyces</taxon>
    </lineage>
</organism>
<reference evidence="2 3" key="1">
    <citation type="submission" date="2023-08" db="EMBL/GenBank/DDBJ databases">
        <title>Black Yeasts Isolated from many extreme environments.</title>
        <authorList>
            <person name="Coleine C."/>
            <person name="Stajich J.E."/>
            <person name="Selbmann L."/>
        </authorList>
    </citation>
    <scope>NUCLEOTIDE SEQUENCE [LARGE SCALE GENOMIC DNA]</scope>
    <source>
        <strain evidence="2 3">CCFEE 536</strain>
    </source>
</reference>
<name>A0ABR0LIL7_9PEZI</name>
<protein>
    <submittedName>
        <fullName evidence="2">Uncharacterized protein</fullName>
    </submittedName>
</protein>
<sequence>MSEYRREAADKPFLELSEVGQKRRISSIGETSELAQKRRKSSLSDETALERSRAPPDADTQTALVDIDSLPQERKKVADALVKTLAEQIRVASRQKSGPEQ</sequence>